<dbReference type="RefSeq" id="XP_066656566.1">
    <property type="nucleotide sequence ID" value="XM_066803577.1"/>
</dbReference>
<evidence type="ECO:0000259" key="11">
    <source>
        <dbReference type="Pfam" id="PF05572"/>
    </source>
</evidence>
<keyword evidence="5" id="KW-0378">Hydrolase</keyword>
<proteinExistence type="inferred from homology"/>
<evidence type="ECO:0000256" key="3">
    <source>
        <dbReference type="ARBA" id="ARBA00022723"/>
    </source>
</evidence>
<evidence type="ECO:0000256" key="9">
    <source>
        <dbReference type="SAM" id="MobiDB-lite"/>
    </source>
</evidence>
<feature type="region of interest" description="Disordered" evidence="9">
    <location>
        <begin position="237"/>
        <end position="261"/>
    </location>
</feature>
<evidence type="ECO:0000256" key="10">
    <source>
        <dbReference type="SAM" id="SignalP"/>
    </source>
</evidence>
<dbReference type="PANTHER" id="PTHR47466">
    <property type="match status" value="1"/>
</dbReference>
<keyword evidence="2" id="KW-0645">Protease</keyword>
<dbReference type="PANTHER" id="PTHR47466:SF1">
    <property type="entry name" value="METALLOPROTEASE MEP1 (AFU_ORTHOLOGUE AFUA_1G07730)-RELATED"/>
    <property type="match status" value="1"/>
</dbReference>
<organism evidence="12 13">
    <name type="scientific">Phyllosticta citribraziliensis</name>
    <dbReference type="NCBI Taxonomy" id="989973"/>
    <lineage>
        <taxon>Eukaryota</taxon>
        <taxon>Fungi</taxon>
        <taxon>Dikarya</taxon>
        <taxon>Ascomycota</taxon>
        <taxon>Pezizomycotina</taxon>
        <taxon>Dothideomycetes</taxon>
        <taxon>Dothideomycetes incertae sedis</taxon>
        <taxon>Botryosphaeriales</taxon>
        <taxon>Phyllostictaceae</taxon>
        <taxon>Phyllosticta</taxon>
    </lineage>
</organism>
<accession>A0ABR1LZ06</accession>
<keyword evidence="4 10" id="KW-0732">Signal</keyword>
<evidence type="ECO:0000256" key="7">
    <source>
        <dbReference type="ARBA" id="ARBA00023049"/>
    </source>
</evidence>
<dbReference type="SUPFAM" id="SSF55486">
    <property type="entry name" value="Metalloproteases ('zincins'), catalytic domain"/>
    <property type="match status" value="1"/>
</dbReference>
<keyword evidence="3" id="KW-0479">Metal-binding</keyword>
<dbReference type="InterPro" id="IPR008754">
    <property type="entry name" value="Peptidase_M43"/>
</dbReference>
<keyword evidence="13" id="KW-1185">Reference proteome</keyword>
<dbReference type="GeneID" id="92036483"/>
<evidence type="ECO:0000256" key="8">
    <source>
        <dbReference type="ARBA" id="ARBA00023157"/>
    </source>
</evidence>
<keyword evidence="8" id="KW-1015">Disulfide bond</keyword>
<evidence type="ECO:0000256" key="6">
    <source>
        <dbReference type="ARBA" id="ARBA00022833"/>
    </source>
</evidence>
<feature type="domain" description="Peptidase M43 pregnancy-associated plasma-A" evidence="11">
    <location>
        <begin position="198"/>
        <end position="290"/>
    </location>
</feature>
<name>A0ABR1LZ06_9PEZI</name>
<sequence length="341" mass="38481">MQSLMIFIAAFLAWAPLTMQTRFCGTTYPSKEALDAIYVSALLEEAIQPADGVSDGPDEALWTDRPAVSVYFHVVDDFSEFQITDSHFWDQFLILRDFYTTVGIDLELKQILFYNYRDWSTGRLDQTRMIKHLRIGAFYTLNVFFVENIWDGGDDDTLGLTPLPQPDAQWGSDALLGDGVMLSIETLPGDSRASDEAYNMGRSLLHEVGHWFGLMHIFHDGCDPDFEFGGDKVLDTPPQPSSSEDCFDEGTTRQTCPDGFPRSMTGNLMDYQDDICTYGFTPGQIKRMHSTWILHRVGRPFGTENMPADPFAPKGNPARILPPVFPELPFPPQRRHANITT</sequence>
<protein>
    <recommendedName>
        <fullName evidence="11">Peptidase M43 pregnancy-associated plasma-A domain-containing protein</fullName>
    </recommendedName>
</protein>
<feature type="chain" id="PRO_5046852937" description="Peptidase M43 pregnancy-associated plasma-A domain-containing protein" evidence="10">
    <location>
        <begin position="21"/>
        <end position="341"/>
    </location>
</feature>
<comment type="caution">
    <text evidence="12">The sequence shown here is derived from an EMBL/GenBank/DDBJ whole genome shotgun (WGS) entry which is preliminary data.</text>
</comment>
<dbReference type="Pfam" id="PF05572">
    <property type="entry name" value="Peptidase_M43"/>
    <property type="match status" value="1"/>
</dbReference>
<reference evidence="12 13" key="1">
    <citation type="submission" date="2024-04" db="EMBL/GenBank/DDBJ databases">
        <title>Phyllosticta paracitricarpa is synonymous to the EU quarantine fungus P. citricarpa based on phylogenomic analyses.</title>
        <authorList>
            <consortium name="Lawrence Berkeley National Laboratory"/>
            <person name="Van ingen-buijs V.A."/>
            <person name="Van westerhoven A.C."/>
            <person name="Haridas S."/>
            <person name="Skiadas P."/>
            <person name="Martin F."/>
            <person name="Groenewald J.Z."/>
            <person name="Crous P.W."/>
            <person name="Seidl M.F."/>
        </authorList>
    </citation>
    <scope>NUCLEOTIDE SEQUENCE [LARGE SCALE GENOMIC DNA]</scope>
    <source>
        <strain evidence="12 13">CPC 17464</strain>
    </source>
</reference>
<evidence type="ECO:0000256" key="4">
    <source>
        <dbReference type="ARBA" id="ARBA00022729"/>
    </source>
</evidence>
<keyword evidence="6" id="KW-0862">Zinc</keyword>
<feature type="signal peptide" evidence="10">
    <location>
        <begin position="1"/>
        <end position="20"/>
    </location>
</feature>
<gene>
    <name evidence="12" type="ORF">J3D65DRAFT_675461</name>
</gene>
<evidence type="ECO:0000256" key="5">
    <source>
        <dbReference type="ARBA" id="ARBA00022801"/>
    </source>
</evidence>
<dbReference type="EMBL" id="JBBPEH010000004">
    <property type="protein sequence ID" value="KAK7539295.1"/>
    <property type="molecule type" value="Genomic_DNA"/>
</dbReference>
<evidence type="ECO:0000256" key="2">
    <source>
        <dbReference type="ARBA" id="ARBA00022670"/>
    </source>
</evidence>
<evidence type="ECO:0000256" key="1">
    <source>
        <dbReference type="ARBA" id="ARBA00008721"/>
    </source>
</evidence>
<evidence type="ECO:0000313" key="13">
    <source>
        <dbReference type="Proteomes" id="UP001360953"/>
    </source>
</evidence>
<keyword evidence="7" id="KW-0482">Metalloprotease</keyword>
<dbReference type="Proteomes" id="UP001360953">
    <property type="component" value="Unassembled WGS sequence"/>
</dbReference>
<dbReference type="InterPro" id="IPR024079">
    <property type="entry name" value="MetalloPept_cat_dom_sf"/>
</dbReference>
<evidence type="ECO:0000313" key="12">
    <source>
        <dbReference type="EMBL" id="KAK7539295.1"/>
    </source>
</evidence>
<dbReference type="Gene3D" id="3.40.390.10">
    <property type="entry name" value="Collagenase (Catalytic Domain)"/>
    <property type="match status" value="1"/>
</dbReference>
<comment type="similarity">
    <text evidence="1">Belongs to the peptidase M43B family.</text>
</comment>